<feature type="region of interest" description="Disordered" evidence="1">
    <location>
        <begin position="745"/>
        <end position="769"/>
    </location>
</feature>
<feature type="compositionally biased region" description="Polar residues" evidence="1">
    <location>
        <begin position="1094"/>
        <end position="1105"/>
    </location>
</feature>
<organism evidence="2 3">
    <name type="scientific">Plasmodium coatneyi</name>
    <dbReference type="NCBI Taxonomy" id="208452"/>
    <lineage>
        <taxon>Eukaryota</taxon>
        <taxon>Sar</taxon>
        <taxon>Alveolata</taxon>
        <taxon>Apicomplexa</taxon>
        <taxon>Aconoidasida</taxon>
        <taxon>Haemosporida</taxon>
        <taxon>Plasmodiidae</taxon>
        <taxon>Plasmodium</taxon>
    </lineage>
</organism>
<evidence type="ECO:0000256" key="1">
    <source>
        <dbReference type="SAM" id="MobiDB-lite"/>
    </source>
</evidence>
<dbReference type="KEGG" id="pcot:PCOAH_00051070"/>
<evidence type="ECO:0000313" key="3">
    <source>
        <dbReference type="Proteomes" id="UP000092716"/>
    </source>
</evidence>
<feature type="compositionally biased region" description="Basic and acidic residues" evidence="1">
    <location>
        <begin position="1395"/>
        <end position="1411"/>
    </location>
</feature>
<feature type="region of interest" description="Disordered" evidence="1">
    <location>
        <begin position="99"/>
        <end position="155"/>
    </location>
</feature>
<feature type="region of interest" description="Disordered" evidence="1">
    <location>
        <begin position="1042"/>
        <end position="1105"/>
    </location>
</feature>
<accession>A0A1B1E607</accession>
<gene>
    <name evidence="2" type="ORF">PCOAH_00051070</name>
</gene>
<feature type="region of interest" description="Disordered" evidence="1">
    <location>
        <begin position="827"/>
        <end position="851"/>
    </location>
</feature>
<dbReference type="EMBL" id="CP016251">
    <property type="protein sequence ID" value="ANQ10418.1"/>
    <property type="molecule type" value="Genomic_DNA"/>
</dbReference>
<name>A0A1B1E607_9APIC</name>
<feature type="region of interest" description="Disordered" evidence="1">
    <location>
        <begin position="1356"/>
        <end position="1417"/>
    </location>
</feature>
<feature type="compositionally biased region" description="Polar residues" evidence="1">
    <location>
        <begin position="1059"/>
        <end position="1087"/>
    </location>
</feature>
<feature type="compositionally biased region" description="Basic and acidic residues" evidence="1">
    <location>
        <begin position="112"/>
        <end position="141"/>
    </location>
</feature>
<evidence type="ECO:0000313" key="2">
    <source>
        <dbReference type="EMBL" id="ANQ10418.1"/>
    </source>
</evidence>
<feature type="region of interest" description="Disordered" evidence="1">
    <location>
        <begin position="884"/>
        <end position="957"/>
    </location>
</feature>
<feature type="compositionally biased region" description="Low complexity" evidence="1">
    <location>
        <begin position="142"/>
        <end position="154"/>
    </location>
</feature>
<dbReference type="VEuPathDB" id="PlasmoDB:PCOAH_00051070"/>
<feature type="compositionally biased region" description="Basic and acidic residues" evidence="1">
    <location>
        <begin position="884"/>
        <end position="927"/>
    </location>
</feature>
<dbReference type="GeneID" id="30911841"/>
<feature type="compositionally biased region" description="Polar residues" evidence="1">
    <location>
        <begin position="99"/>
        <end position="110"/>
    </location>
</feature>
<feature type="compositionally biased region" description="Basic residues" evidence="1">
    <location>
        <begin position="1356"/>
        <end position="1370"/>
    </location>
</feature>
<dbReference type="RefSeq" id="XP_019917113.1">
    <property type="nucleotide sequence ID" value="XM_020061889.1"/>
</dbReference>
<feature type="compositionally biased region" description="Basic residues" evidence="1">
    <location>
        <begin position="1380"/>
        <end position="1394"/>
    </location>
</feature>
<dbReference type="Proteomes" id="UP000092716">
    <property type="component" value="Chromosome 13"/>
</dbReference>
<proteinExistence type="predicted"/>
<reference evidence="3" key="1">
    <citation type="submission" date="2016-06" db="EMBL/GenBank/DDBJ databases">
        <title>First high quality genome sequence of Plasmodium coatneyi using continuous long reads from single molecule, real-time sequencing.</title>
        <authorList>
            <person name="Chien J.-T."/>
            <person name="Pakala S.B."/>
            <person name="Geraldo J.A."/>
            <person name="Lapp S.A."/>
            <person name="Barnwell J.W."/>
            <person name="Kissinger J.C."/>
            <person name="Galinski M.R."/>
            <person name="Humphrey J.C."/>
        </authorList>
    </citation>
    <scope>NUCLEOTIDE SEQUENCE [LARGE SCALE GENOMIC DNA]</scope>
    <source>
        <strain evidence="3">Hackeri</strain>
    </source>
</reference>
<protein>
    <submittedName>
        <fullName evidence="2">Uncharacterized protein</fullName>
    </submittedName>
</protein>
<keyword evidence="3" id="KW-1185">Reference proteome</keyword>
<sequence length="1560" mass="183141">MESIKINEDQNEHTPRKEKNNFTTFEHNDVVFFKHKEKNRIGIGRIVNFYTELKVNDIHLSSDHNVTIANYVKILNNINDEKYVQSYIANLSSENVASTTYQPSNSNPNEEVNCKPYEKEQKGDNTCADLKEKNEEKEMHTNTKTGMNNNNANNPEFKCEVKKRRRRRRRRYTKDSALMHSNSIINCVIRKNDEKRKAREIFYIVQSLENYKYTLQYKKAFKHYKLFTHKKWELIKSLFCKNIQNKVSFVLAVKLLEVKKVYSHNVNLQNVMINNLMKIYKSEKDLHVDHLVLNFIKKVDVRIILQNNVLITNDDFNEITSRNRKENEEDSKWKMFHSNEVGPHLDEANANTRGKMTHLWSSHRGSCRSGKVGSDYDSDINTPNQGGHVDGHHNHMHHASNVKYSGKYAVEWGTKDRPNFGKKHPPKYAMKYLTDHGTKKPTDSSLYTDDGESSFKLLKNDHINLQNYASRRKIIEGETYQYELKGNLLAKFRSPQGIEYRACIKNICKGKNTILSYFLIVPSFFWVNDSYYFSCLNIDMDIFQLLEIIKIVDKSKKRQIESIPFAEYKCLSKNYDCMYNTKYSGVHSMLGKGIATDNALVKVQVPAAKRIITKKRRKRRRRTLKMEIGETTGYERGLDKPLRDSVTTEETRRTIWKRKKEQEEYLDGKSDGGLNIKKRKEEMMQTEVTEIKRKGRRKTVVPIQEENNGEEEEQEIKKEMEEEILHENEQQVCHKNEEEVYQKNEEEVHHKEEEKVPHENETKAQNKETETHSLFKTPHILHGDNPTKMTQDSSTKRTIFNINKERTKTYLTKLALFFKFSKEREQKLKQDDEDGTKGNEPQTVGSETAHENGYMKDDKKVATVITNENEHSINVIAKVNEQKEEVNLRKEDPDDKAPKENTNERYADMNEATRDSDDQMEHPDDAPTSKFIANGKEVDEDNVLDSRSVGKGNPDEMHKHVNYQQECVDENVITISDHTDPLNDDDGNTSSVILEEEVVEDNPKELQSIVEPSYQKMGQMDITSEEEIFKKENFVHLNEDNYAKPTNYKNDILGDKTDSLNGDSRSYQNESTISQNSYEKKGTTNYYNGRDQNESTTSQNSYEKNESVNCENICDRNEFTASPNYDENIEQTTGVVTSEVNRPMYGTYMSFPNEQINGTIISDANHVGNRSKMRVRQVINTANLVKKESQQNDHHNLTVHMDFPHKNNTPNRYSTTQAYCNKYCKNKQVEHINNPLDDEKIKKIEALYKFCKEDINILLYVYVMHIYVNKLCKNVIVKVLNPKCKNVKKKEYPDNDFILTPLIGYSYANYYYLKINKRKRRTKMKGKTEMKTEEKAKTEIKIDKRFKLIKKTLITKKRKRKKRKKLGQKKKLIEQTKTEVKRRKRRRRKGGTHQKKSDLLSDTDVKPERSRSSLKTVSKMENVDDKTCAKTKNVLKYTTKFVNFYLWGIYNWNYNKTLRVSFNNISNKKISNFDIHNFFFYNYDTISELNEINKDLNTLISIYRNVRNVLYQNSSIYRKLFLLKPTNTMARTHSDDELIKFWLDTLNELHQIRDGFCKFF</sequence>
<dbReference type="OrthoDB" id="378531at2759"/>